<dbReference type="GO" id="GO:0031956">
    <property type="term" value="F:medium-chain fatty acid-CoA ligase activity"/>
    <property type="evidence" value="ECO:0007669"/>
    <property type="project" value="TreeGrafter"/>
</dbReference>
<feature type="domain" description="AMP-binding enzyme C-terminal" evidence="4">
    <location>
        <begin position="415"/>
        <end position="489"/>
    </location>
</feature>
<dbReference type="PhylomeDB" id="Q6NAE3"/>
<evidence type="ECO:0007829" key="6">
    <source>
        <dbReference type="PDB" id="3IVR"/>
    </source>
</evidence>
<dbReference type="SMR" id="Q6NAE3"/>
<keyword evidence="6" id="KW-0002">3D-structure</keyword>
<dbReference type="Pfam" id="PF13193">
    <property type="entry name" value="AMP-binding_C"/>
    <property type="match status" value="1"/>
</dbReference>
<dbReference type="SUPFAM" id="SSF56801">
    <property type="entry name" value="Acetyl-CoA synthetase-like"/>
    <property type="match status" value="1"/>
</dbReference>
<dbReference type="PANTHER" id="PTHR43201">
    <property type="entry name" value="ACYL-COA SYNTHETASE"/>
    <property type="match status" value="1"/>
</dbReference>
<evidence type="ECO:0000259" key="3">
    <source>
        <dbReference type="Pfam" id="PF00501"/>
    </source>
</evidence>
<evidence type="ECO:0000256" key="1">
    <source>
        <dbReference type="ARBA" id="ARBA00006432"/>
    </source>
</evidence>
<dbReference type="CDD" id="cd17637">
    <property type="entry name" value="ACLS-CaiC"/>
    <property type="match status" value="1"/>
</dbReference>
<dbReference type="PANTHER" id="PTHR43201:SF5">
    <property type="entry name" value="MEDIUM-CHAIN ACYL-COA LIGASE ACSF2, MITOCHONDRIAL"/>
    <property type="match status" value="1"/>
</dbReference>
<dbReference type="InterPro" id="IPR025110">
    <property type="entry name" value="AMP-bd_C"/>
</dbReference>
<evidence type="ECO:0000256" key="2">
    <source>
        <dbReference type="ARBA" id="ARBA00022598"/>
    </source>
</evidence>
<keyword evidence="2 5" id="KW-0436">Ligase</keyword>
<reference evidence="5" key="1">
    <citation type="journal article" date="2004" name="Nat. Biotechnol.">
        <title>Complete genome sequence of the metabolically versatile photosynthetic bacterium Rhodopseudomonas palustris.</title>
        <authorList>
            <person name="Larimer F.W."/>
            <person name="Chain P."/>
            <person name="Hauser L."/>
            <person name="Lamerdin J."/>
            <person name="Malfatti S."/>
            <person name="Do L."/>
            <person name="Land M.L."/>
            <person name="Pelletier D.A."/>
            <person name="Beatty J.T."/>
            <person name="Lang A.S."/>
            <person name="Tabita F.R."/>
            <person name="Gibson J.L."/>
            <person name="Hanson T.E."/>
            <person name="Bobst C."/>
            <person name="Torres J.L."/>
            <person name="Peres C."/>
            <person name="Harrison F.H."/>
            <person name="Gibson J."/>
            <person name="Harwood C.S."/>
        </authorList>
    </citation>
    <scope>NUCLEOTIDE SEQUENCE [LARGE SCALE GENOMIC DNA]</scope>
    <source>
        <strain evidence="5">CGA009</strain>
    </source>
</reference>
<protein>
    <submittedName>
        <fullName evidence="5">Long-chain-fatty-acid CoA ligase</fullName>
        <ecNumber evidence="5">6.2.1.3</ecNumber>
    </submittedName>
</protein>
<organism evidence="5">
    <name type="scientific">Rhodopseudomonas palustris (strain ATCC BAA-98 / CGA009)</name>
    <dbReference type="NCBI Taxonomy" id="258594"/>
    <lineage>
        <taxon>Bacteria</taxon>
        <taxon>Pseudomonadati</taxon>
        <taxon>Pseudomonadota</taxon>
        <taxon>Alphaproteobacteria</taxon>
        <taxon>Hyphomicrobiales</taxon>
        <taxon>Nitrobacteraceae</taxon>
        <taxon>Rhodopseudomonas</taxon>
    </lineage>
</organism>
<dbReference type="Gene3D" id="3.30.300.30">
    <property type="match status" value="1"/>
</dbReference>
<sequence length="503" mass="53403">MMALHDFTLADVYRRNAALFPDRTAFMVDGVRLTHRDYLARAERLASGLLRDGVHTGDRVAILSQNCSEMIELIGAVALIGAILLPVNYRLNADEIAFVLGDGAPSVVVAGTDYRDIVAGVLPSLGGVKKAYAIGDGSGPFAPFKDLASDTPFSAPEFGAADGFVIIHTAAVGGRPRGALISQGNLLIAQSSLVDAWRLTEADVNLGMLPLFHVTGLGLMLTLQQAGGASVIAAKFDPAQAARDIEAHKVTVMAEFAPMLGNILDQAAPAQLASLRAVTGLDTPETIERFEATCPNATFWATFGQSETSGLSTFAPYRDRPKSAGRPLFWRTVAVVDAEDRPLPPGEVGEIVLRGPTVFKGYWNNAAATQHAFRNGWHHTGDMGRFDADGYLFYAGRAPEKELIKTGGENVYPAEVEGALKQHPAIADAVVIGVPDPQWSEAIKAVCVCKPGESIAADALAEFVASLIARYKKPKHVVFVEALPKDAKGAIDRAAVKTAHGQA</sequence>
<dbReference type="HOGENOM" id="CLU_000022_59_0_5"/>
<dbReference type="InterPro" id="IPR042099">
    <property type="entry name" value="ANL_N_sf"/>
</dbReference>
<name>Q6NAE3_RHOPA</name>
<reference evidence="6" key="2">
    <citation type="submission" date="2009-09" db="PDB data bank">
        <title>CRYSTAL STRUCTURE OF PUTATIVE long-chain-fatty-acid CoA SYNTHASE FROM Rhodopseudomonas palustris CGA009.</title>
        <authorList>
            <person name="Patskovsky Y."/>
            <person name="Toro R."/>
            <person name="Foti R."/>
            <person name="Dickey M."/>
            <person name="Sauder J.M."/>
            <person name="Burley S.K."/>
            <person name="Almo S.C."/>
        </authorList>
    </citation>
    <scope>X-RAY CRYSTALLOGRAPHY (2.00 ANGSTROMS) OF 4-502</scope>
</reference>
<feature type="domain" description="AMP-dependent synthetase/ligase" evidence="3">
    <location>
        <begin position="14"/>
        <end position="363"/>
    </location>
</feature>
<dbReference type="InterPro" id="IPR045851">
    <property type="entry name" value="AMP-bd_C_sf"/>
</dbReference>
<dbReference type="eggNOG" id="COG0318">
    <property type="taxonomic scope" value="Bacteria"/>
</dbReference>
<dbReference type="DNASU" id="2691305"/>
<proteinExistence type="evidence at protein level"/>
<comment type="similarity">
    <text evidence="1">Belongs to the ATP-dependent AMP-binding enzyme family.</text>
</comment>
<dbReference type="PDB" id="3IVR">
    <property type="method" value="X-ray"/>
    <property type="resolution" value="2.00 A"/>
    <property type="chains" value="A/B=4-502"/>
</dbReference>
<dbReference type="EMBL" id="BX572596">
    <property type="protein sequence ID" value="CAE26685.1"/>
    <property type="molecule type" value="Genomic_DNA"/>
</dbReference>
<dbReference type="Pfam" id="PF00501">
    <property type="entry name" value="AMP-binding"/>
    <property type="match status" value="1"/>
</dbReference>
<gene>
    <name evidence="5" type="primary">fadD1</name>
    <name evidence="5" type="ordered locus">RPA1242</name>
</gene>
<evidence type="ECO:0000259" key="4">
    <source>
        <dbReference type="Pfam" id="PF13193"/>
    </source>
</evidence>
<dbReference type="STRING" id="258594.RPA1242"/>
<dbReference type="PDBsum" id="3IVR"/>
<dbReference type="AlphaFoldDB" id="Q6NAE3"/>
<dbReference type="EC" id="6.2.1.3" evidence="5"/>
<dbReference type="GO" id="GO:0004467">
    <property type="term" value="F:long-chain fatty acid-CoA ligase activity"/>
    <property type="evidence" value="ECO:0007669"/>
    <property type="project" value="UniProtKB-EC"/>
</dbReference>
<accession>Q6NAE3</accession>
<dbReference type="EvolutionaryTrace" id="Q6NAE3"/>
<dbReference type="Gene3D" id="3.40.50.12780">
    <property type="entry name" value="N-terminal domain of ligase-like"/>
    <property type="match status" value="1"/>
</dbReference>
<evidence type="ECO:0000313" key="5">
    <source>
        <dbReference type="EMBL" id="CAE26685.1"/>
    </source>
</evidence>
<dbReference type="InterPro" id="IPR000873">
    <property type="entry name" value="AMP-dep_synth/lig_dom"/>
</dbReference>